<sequence>MHRSLSGSSSQTRRKGGVRQQISDEEEVNVNSNEFLHEEVRKYMYLEEVISGGDQDSPMSDQELNAKVRAMEEQRQASDNKQFRSMEKHPRCAILSSPEKLDESIGSPGSDETDTLRDFQLIKDWVTMEKLLNTEFYDTTAENQQGQLENCIFGTHIEFAFSKAFDAMRNTANPELEELVFWYYAGHGLGKDKAKTLLYSSTPCLKLDPNYNAAANDFVKEGRRVQGGELCLHKVGFCDLYGLLKPWIAAVKSDSINARGMKKKNKHLVIILDSCYSGIIAQQLNDFKELAQEKDATLLGENTVTIQAACGRNERALGGYFTPCFVYLNDPKNVDLLNQLKTEWENMTEETRNEYKPIDFQSPMVVTTRPQSTAQSQDATMELTVQNFKLTLFQDPGFFKFCSMKVYQDQDKGEYRVLNQPSAKAFMNSMNFIVLDYKLKTYQGTGPHAGTPMGLFLLDDPNKKGFAVCAHIHFAKGDTSKPQRINLVHHKKPPMGSTLYIEDHDGLSQAQINRNQHKIPVTTHRNASKLVQACYNYVNTREPQRWADVSQWNMTGMYTLGVNGMFRQQERSAWEESYLKHIEKYNLPKVANT</sequence>
<feature type="compositionally biased region" description="Polar residues" evidence="1">
    <location>
        <begin position="1"/>
        <end position="11"/>
    </location>
</feature>
<protein>
    <submittedName>
        <fullName evidence="2">Uncharacterized protein</fullName>
    </submittedName>
</protein>
<reference evidence="2" key="1">
    <citation type="submission" date="2023-01" db="EMBL/GenBank/DDBJ databases">
        <title>Genome assembly of the deep-sea coral Lophelia pertusa.</title>
        <authorList>
            <person name="Herrera S."/>
            <person name="Cordes E."/>
        </authorList>
    </citation>
    <scope>NUCLEOTIDE SEQUENCE</scope>
    <source>
        <strain evidence="2">USNM1676648</strain>
        <tissue evidence="2">Polyp</tissue>
    </source>
</reference>
<dbReference type="EMBL" id="MU825873">
    <property type="protein sequence ID" value="KAJ7387501.1"/>
    <property type="molecule type" value="Genomic_DNA"/>
</dbReference>
<comment type="caution">
    <text evidence="2">The sequence shown here is derived from an EMBL/GenBank/DDBJ whole genome shotgun (WGS) entry which is preliminary data.</text>
</comment>
<organism evidence="2 3">
    <name type="scientific">Desmophyllum pertusum</name>
    <dbReference type="NCBI Taxonomy" id="174260"/>
    <lineage>
        <taxon>Eukaryota</taxon>
        <taxon>Metazoa</taxon>
        <taxon>Cnidaria</taxon>
        <taxon>Anthozoa</taxon>
        <taxon>Hexacorallia</taxon>
        <taxon>Scleractinia</taxon>
        <taxon>Caryophylliina</taxon>
        <taxon>Caryophylliidae</taxon>
        <taxon>Desmophyllum</taxon>
    </lineage>
</organism>
<gene>
    <name evidence="2" type="ORF">OS493_000831</name>
</gene>
<evidence type="ECO:0000256" key="1">
    <source>
        <dbReference type="SAM" id="MobiDB-lite"/>
    </source>
</evidence>
<dbReference type="OrthoDB" id="5951759at2759"/>
<dbReference type="AlphaFoldDB" id="A0A9W9ZTD8"/>
<dbReference type="Proteomes" id="UP001163046">
    <property type="component" value="Unassembled WGS sequence"/>
</dbReference>
<keyword evidence="3" id="KW-1185">Reference proteome</keyword>
<accession>A0A9W9ZTD8</accession>
<proteinExistence type="predicted"/>
<evidence type="ECO:0000313" key="3">
    <source>
        <dbReference type="Proteomes" id="UP001163046"/>
    </source>
</evidence>
<name>A0A9W9ZTD8_9CNID</name>
<evidence type="ECO:0000313" key="2">
    <source>
        <dbReference type="EMBL" id="KAJ7387501.1"/>
    </source>
</evidence>
<dbReference type="Gene3D" id="3.40.50.1460">
    <property type="match status" value="1"/>
</dbReference>
<feature type="region of interest" description="Disordered" evidence="1">
    <location>
        <begin position="1"/>
        <end position="30"/>
    </location>
</feature>